<dbReference type="Pfam" id="PF02469">
    <property type="entry name" value="Fasciclin"/>
    <property type="match status" value="1"/>
</dbReference>
<evidence type="ECO:0000259" key="3">
    <source>
        <dbReference type="SMART" id="SM00554"/>
    </source>
</evidence>
<gene>
    <name evidence="4" type="ORF">T459_07555</name>
</gene>
<keyword evidence="2" id="KW-0732">Signal</keyword>
<dbReference type="InterPro" id="IPR052806">
    <property type="entry name" value="Fasciclin-like_AGP"/>
</dbReference>
<feature type="signal peptide" evidence="2">
    <location>
        <begin position="1"/>
        <end position="24"/>
    </location>
</feature>
<dbReference type="InterPro" id="IPR036378">
    <property type="entry name" value="FAS1_dom_sf"/>
</dbReference>
<dbReference type="Proteomes" id="UP000222542">
    <property type="component" value="Unassembled WGS sequence"/>
</dbReference>
<feature type="domain" description="FAS1" evidence="3">
    <location>
        <begin position="62"/>
        <end position="170"/>
    </location>
</feature>
<sequence>MAFFNKTLIPRSFFFIFLLSSASSTPPPPPFSAHAAADELRNRGYSVFASTIDSTNKNFSGTILAPPDFIFSAKILSNLPSPPRPSTILLRYHTLNTSLTWVHLLSNVNGAEIPTLYNNNCLFFFKSSNGEISISSTGNNSIGVVNIRQPDIYVDDLLTVHGIDGVLDPTSAKECSVPEVQTTSIIQSPDHRSFLDHAIRALRRRRFTVAATALAIKRPELLSLSSVSVFAPSDMSLFANPDGFRYDYRHHVVPKRYRFGNLARNGKGATVVFETLSPKKKLVVNYVDGFVTVNSVRVNSTEVYRNRWIVVFSVSMSLDDAGDLLDSSYFAPSPATATMEIRYPDEISRFNVSGQSPSPATMDIHYPNERINGSVASVQSPSPAKMDVRYPERINGSTTRIPSPSPDKMEIRYSNDRINGFNTSVQSPGPATMYIESPSPATMQSNVNDPQCVFGIPAGMEGGDLLCPAIRHLQEEDLIEEHVAHYEPFDVKDQVAEDVNQSPPLISNVFNQHHQGHINIADDLFFYF</sequence>
<organism evidence="4 5">
    <name type="scientific">Capsicum annuum</name>
    <name type="common">Capsicum pepper</name>
    <dbReference type="NCBI Taxonomy" id="4072"/>
    <lineage>
        <taxon>Eukaryota</taxon>
        <taxon>Viridiplantae</taxon>
        <taxon>Streptophyta</taxon>
        <taxon>Embryophyta</taxon>
        <taxon>Tracheophyta</taxon>
        <taxon>Spermatophyta</taxon>
        <taxon>Magnoliopsida</taxon>
        <taxon>eudicotyledons</taxon>
        <taxon>Gunneridae</taxon>
        <taxon>Pentapetalae</taxon>
        <taxon>asterids</taxon>
        <taxon>lamiids</taxon>
        <taxon>Solanales</taxon>
        <taxon>Solanaceae</taxon>
        <taxon>Solanoideae</taxon>
        <taxon>Capsiceae</taxon>
        <taxon>Capsicum</taxon>
    </lineage>
</organism>
<accession>A0A2G2ZTZ6</accession>
<dbReference type="InterPro" id="IPR000782">
    <property type="entry name" value="FAS1_domain"/>
</dbReference>
<reference evidence="4 5" key="1">
    <citation type="journal article" date="2014" name="Nat. Genet.">
        <title>Genome sequence of the hot pepper provides insights into the evolution of pungency in Capsicum species.</title>
        <authorList>
            <person name="Kim S."/>
            <person name="Park M."/>
            <person name="Yeom S.I."/>
            <person name="Kim Y.M."/>
            <person name="Lee J.M."/>
            <person name="Lee H.A."/>
            <person name="Seo E."/>
            <person name="Choi J."/>
            <person name="Cheong K."/>
            <person name="Kim K.T."/>
            <person name="Jung K."/>
            <person name="Lee G.W."/>
            <person name="Oh S.K."/>
            <person name="Bae C."/>
            <person name="Kim S.B."/>
            <person name="Lee H.Y."/>
            <person name="Kim S.Y."/>
            <person name="Kim M.S."/>
            <person name="Kang B.C."/>
            <person name="Jo Y.D."/>
            <person name="Yang H.B."/>
            <person name="Jeong H.J."/>
            <person name="Kang W.H."/>
            <person name="Kwon J.K."/>
            <person name="Shin C."/>
            <person name="Lim J.Y."/>
            <person name="Park J.H."/>
            <person name="Huh J.H."/>
            <person name="Kim J.S."/>
            <person name="Kim B.D."/>
            <person name="Cohen O."/>
            <person name="Paran I."/>
            <person name="Suh M.C."/>
            <person name="Lee S.B."/>
            <person name="Kim Y.K."/>
            <person name="Shin Y."/>
            <person name="Noh S.J."/>
            <person name="Park J."/>
            <person name="Seo Y.S."/>
            <person name="Kwon S.Y."/>
            <person name="Kim H.A."/>
            <person name="Park J.M."/>
            <person name="Kim H.J."/>
            <person name="Choi S.B."/>
            <person name="Bosland P.W."/>
            <person name="Reeves G."/>
            <person name="Jo S.H."/>
            <person name="Lee B.W."/>
            <person name="Cho H.T."/>
            <person name="Choi H.S."/>
            <person name="Lee M.S."/>
            <person name="Yu Y."/>
            <person name="Do Choi Y."/>
            <person name="Park B.S."/>
            <person name="van Deynze A."/>
            <person name="Ashrafi H."/>
            <person name="Hill T."/>
            <person name="Kim W.T."/>
            <person name="Pai H.S."/>
            <person name="Ahn H.K."/>
            <person name="Yeam I."/>
            <person name="Giovannoni J.J."/>
            <person name="Rose J.K."/>
            <person name="Sorensen I."/>
            <person name="Lee S.J."/>
            <person name="Kim R.W."/>
            <person name="Choi I.Y."/>
            <person name="Choi B.S."/>
            <person name="Lim J.S."/>
            <person name="Lee Y.H."/>
            <person name="Choi D."/>
        </authorList>
    </citation>
    <scope>NUCLEOTIDE SEQUENCE [LARGE SCALE GENOMIC DNA]</scope>
    <source>
        <strain evidence="5">cv. CM334</strain>
    </source>
</reference>
<dbReference type="EMBL" id="AYRZ02000003">
    <property type="protein sequence ID" value="PHT85449.1"/>
    <property type="molecule type" value="Genomic_DNA"/>
</dbReference>
<comment type="similarity">
    <text evidence="1">Belongs to the fasciclin-like AGP family.</text>
</comment>
<name>A0A2G2ZTZ6_CAPAN</name>
<feature type="domain" description="FAS1" evidence="3">
    <location>
        <begin position="229"/>
        <end position="321"/>
    </location>
</feature>
<keyword evidence="5" id="KW-1185">Reference proteome</keyword>
<evidence type="ECO:0000313" key="4">
    <source>
        <dbReference type="EMBL" id="PHT85449.1"/>
    </source>
</evidence>
<feature type="chain" id="PRO_5013935290" description="FAS1 domain-containing protein" evidence="2">
    <location>
        <begin position="25"/>
        <end position="528"/>
    </location>
</feature>
<reference evidence="4 5" key="2">
    <citation type="journal article" date="2017" name="Genome Biol.">
        <title>New reference genome sequences of hot pepper reveal the massive evolution of plant disease-resistance genes by retroduplication.</title>
        <authorList>
            <person name="Kim S."/>
            <person name="Park J."/>
            <person name="Yeom S.I."/>
            <person name="Kim Y.M."/>
            <person name="Seo E."/>
            <person name="Kim K.T."/>
            <person name="Kim M.S."/>
            <person name="Lee J.M."/>
            <person name="Cheong K."/>
            <person name="Shin H.S."/>
            <person name="Kim S.B."/>
            <person name="Han K."/>
            <person name="Lee J."/>
            <person name="Park M."/>
            <person name="Lee H.A."/>
            <person name="Lee H.Y."/>
            <person name="Lee Y."/>
            <person name="Oh S."/>
            <person name="Lee J.H."/>
            <person name="Choi E."/>
            <person name="Choi E."/>
            <person name="Lee S.E."/>
            <person name="Jeon J."/>
            <person name="Kim H."/>
            <person name="Choi G."/>
            <person name="Song H."/>
            <person name="Lee J."/>
            <person name="Lee S.C."/>
            <person name="Kwon J.K."/>
            <person name="Lee H.Y."/>
            <person name="Koo N."/>
            <person name="Hong Y."/>
            <person name="Kim R.W."/>
            <person name="Kang W.H."/>
            <person name="Huh J.H."/>
            <person name="Kang B.C."/>
            <person name="Yang T.J."/>
            <person name="Lee Y.H."/>
            <person name="Bennetzen J.L."/>
            <person name="Choi D."/>
        </authorList>
    </citation>
    <scope>NUCLEOTIDE SEQUENCE [LARGE SCALE GENOMIC DNA]</scope>
    <source>
        <strain evidence="5">cv. CM334</strain>
    </source>
</reference>
<dbReference type="SUPFAM" id="SSF82153">
    <property type="entry name" value="FAS1 domain"/>
    <property type="match status" value="2"/>
</dbReference>
<evidence type="ECO:0000256" key="2">
    <source>
        <dbReference type="SAM" id="SignalP"/>
    </source>
</evidence>
<dbReference type="SMART" id="SM00554">
    <property type="entry name" value="FAS1"/>
    <property type="match status" value="2"/>
</dbReference>
<proteinExistence type="inferred from homology"/>
<protein>
    <recommendedName>
        <fullName evidence="3">FAS1 domain-containing protein</fullName>
    </recommendedName>
</protein>
<evidence type="ECO:0000256" key="1">
    <source>
        <dbReference type="ARBA" id="ARBA00007843"/>
    </source>
</evidence>
<dbReference type="Gramene" id="PHT85449">
    <property type="protein sequence ID" value="PHT85449"/>
    <property type="gene ID" value="T459_07555"/>
</dbReference>
<dbReference type="Gene3D" id="2.30.180.10">
    <property type="entry name" value="FAS1 domain"/>
    <property type="match status" value="1"/>
</dbReference>
<comment type="caution">
    <text evidence="4">The sequence shown here is derived from an EMBL/GenBank/DDBJ whole genome shotgun (WGS) entry which is preliminary data.</text>
</comment>
<dbReference type="PANTHER" id="PTHR33985:SF20">
    <property type="entry name" value="FAS1 DOMAIN-CONTAINING PROTEIN"/>
    <property type="match status" value="1"/>
</dbReference>
<dbReference type="OMA" id="VKIRQPD"/>
<evidence type="ECO:0000313" key="5">
    <source>
        <dbReference type="Proteomes" id="UP000222542"/>
    </source>
</evidence>
<dbReference type="PANTHER" id="PTHR33985">
    <property type="entry name" value="OS02G0491300 PROTEIN-RELATED"/>
    <property type="match status" value="1"/>
</dbReference>
<dbReference type="AlphaFoldDB" id="A0A2G2ZTZ6"/>